<proteinExistence type="predicted"/>
<evidence type="ECO:0000313" key="1">
    <source>
        <dbReference type="EMBL" id="RAK33082.1"/>
    </source>
</evidence>
<accession>A0A327Z6Y2</accession>
<keyword evidence="2" id="KW-1185">Reference proteome</keyword>
<sequence>MGVGGAGLMYGDLWGLEHQWVSKIRRSLSWFITIGHKG</sequence>
<name>A0A327Z6Y2_9ACTN</name>
<protein>
    <submittedName>
        <fullName evidence="1">Uncharacterized protein</fullName>
    </submittedName>
</protein>
<comment type="caution">
    <text evidence="1">The sequence shown here is derived from an EMBL/GenBank/DDBJ whole genome shotgun (WGS) entry which is preliminary data.</text>
</comment>
<dbReference type="Proteomes" id="UP000249341">
    <property type="component" value="Unassembled WGS sequence"/>
</dbReference>
<dbReference type="EMBL" id="QLMJ01000012">
    <property type="protein sequence ID" value="RAK33082.1"/>
    <property type="molecule type" value="Genomic_DNA"/>
</dbReference>
<gene>
    <name evidence="1" type="ORF">B0I29_112114</name>
</gene>
<organism evidence="1 2">
    <name type="scientific">Actinoplanes lutulentus</name>
    <dbReference type="NCBI Taxonomy" id="1287878"/>
    <lineage>
        <taxon>Bacteria</taxon>
        <taxon>Bacillati</taxon>
        <taxon>Actinomycetota</taxon>
        <taxon>Actinomycetes</taxon>
        <taxon>Micromonosporales</taxon>
        <taxon>Micromonosporaceae</taxon>
        <taxon>Actinoplanes</taxon>
    </lineage>
</organism>
<dbReference type="AlphaFoldDB" id="A0A327Z6Y2"/>
<reference evidence="1 2" key="1">
    <citation type="submission" date="2018-06" db="EMBL/GenBank/DDBJ databases">
        <title>Genomic Encyclopedia of Type Strains, Phase III (KMG-III): the genomes of soil and plant-associated and newly described type strains.</title>
        <authorList>
            <person name="Whitman W."/>
        </authorList>
    </citation>
    <scope>NUCLEOTIDE SEQUENCE [LARGE SCALE GENOMIC DNA]</scope>
    <source>
        <strain evidence="1 2">CGMCC 4.7090</strain>
    </source>
</reference>
<evidence type="ECO:0000313" key="2">
    <source>
        <dbReference type="Proteomes" id="UP000249341"/>
    </source>
</evidence>